<dbReference type="Pfam" id="PF01607">
    <property type="entry name" value="CBM_14"/>
    <property type="match status" value="1"/>
</dbReference>
<feature type="domain" description="Chitin-binding type-2" evidence="2">
    <location>
        <begin position="159"/>
        <end position="212"/>
    </location>
</feature>
<organism evidence="3">
    <name type="scientific">Capitella teleta</name>
    <name type="common">Polychaete worm</name>
    <dbReference type="NCBI Taxonomy" id="283909"/>
    <lineage>
        <taxon>Eukaryota</taxon>
        <taxon>Metazoa</taxon>
        <taxon>Spiralia</taxon>
        <taxon>Lophotrochozoa</taxon>
        <taxon>Annelida</taxon>
        <taxon>Polychaeta</taxon>
        <taxon>Sedentaria</taxon>
        <taxon>Scolecida</taxon>
        <taxon>Capitellidae</taxon>
        <taxon>Capitella</taxon>
    </lineage>
</organism>
<dbReference type="FunCoup" id="R7VGB0">
    <property type="interactions" value="32"/>
</dbReference>
<dbReference type="SMART" id="SM00494">
    <property type="entry name" value="ChtBD2"/>
    <property type="match status" value="2"/>
</dbReference>
<dbReference type="GO" id="GO:0008061">
    <property type="term" value="F:chitin binding"/>
    <property type="evidence" value="ECO:0007669"/>
    <property type="project" value="InterPro"/>
</dbReference>
<reference evidence="4" key="3">
    <citation type="submission" date="2015-06" db="UniProtKB">
        <authorList>
            <consortium name="EnsemblMetazoa"/>
        </authorList>
    </citation>
    <scope>IDENTIFICATION</scope>
</reference>
<dbReference type="EnsemblMetazoa" id="CapteT190819">
    <property type="protein sequence ID" value="CapteP190819"/>
    <property type="gene ID" value="CapteG190819"/>
</dbReference>
<keyword evidence="5" id="KW-1185">Reference proteome</keyword>
<dbReference type="GO" id="GO:0005576">
    <property type="term" value="C:extracellular region"/>
    <property type="evidence" value="ECO:0007669"/>
    <property type="project" value="InterPro"/>
</dbReference>
<sequence>MAFVKFLVVIPFLVLGVQSQTDPCNRQMDCFTLEEKVADPDDCKKYYMCYNFMCELQAMVFGKFLVVIPFLVLGVQSQTDPCNRHMDCFTQEEKVAEATTYVSMDTTEGTQTMTEQPISEATEHHSDTSVATGYSTWSFISSTFADQTTNTPLDPCNRDWFCVEGQLLPDPDSCLHYFYCAGGQWGRIKCPRGYLFDWNSAYCRDEGVICHPQCSPKPTPIEPGVCEAVMQCEIGEKFPDRASCIHFWECIESEGILERKLCGAQFPTYVFDLALKECVKPEPLFDCDSRCLS</sequence>
<keyword evidence="1" id="KW-0732">Signal</keyword>
<dbReference type="AlphaFoldDB" id="R7VGB0"/>
<reference evidence="5" key="1">
    <citation type="submission" date="2012-12" db="EMBL/GenBank/DDBJ databases">
        <authorList>
            <person name="Hellsten U."/>
            <person name="Grimwood J."/>
            <person name="Chapman J.A."/>
            <person name="Shapiro H."/>
            <person name="Aerts A."/>
            <person name="Otillar R.P."/>
            <person name="Terry A.Y."/>
            <person name="Boore J.L."/>
            <person name="Simakov O."/>
            <person name="Marletaz F."/>
            <person name="Cho S.-J."/>
            <person name="Edsinger-Gonzales E."/>
            <person name="Havlak P."/>
            <person name="Kuo D.-H."/>
            <person name="Larsson T."/>
            <person name="Lv J."/>
            <person name="Arendt D."/>
            <person name="Savage R."/>
            <person name="Osoegawa K."/>
            <person name="de Jong P."/>
            <person name="Lindberg D.R."/>
            <person name="Seaver E.C."/>
            <person name="Weisblat D.A."/>
            <person name="Putnam N.H."/>
            <person name="Grigoriev I.V."/>
            <person name="Rokhsar D.S."/>
        </authorList>
    </citation>
    <scope>NUCLEOTIDE SEQUENCE</scope>
    <source>
        <strain evidence="5">I ESC-2004</strain>
    </source>
</reference>
<name>R7VGB0_CAPTE</name>
<evidence type="ECO:0000259" key="2">
    <source>
        <dbReference type="PROSITE" id="PS50940"/>
    </source>
</evidence>
<dbReference type="Proteomes" id="UP000014760">
    <property type="component" value="Unassembled WGS sequence"/>
</dbReference>
<dbReference type="PROSITE" id="PS50940">
    <property type="entry name" value="CHIT_BIND_II"/>
    <property type="match status" value="1"/>
</dbReference>
<dbReference type="EMBL" id="KB292244">
    <property type="protein sequence ID" value="ELU17883.1"/>
    <property type="molecule type" value="Genomic_DNA"/>
</dbReference>
<evidence type="ECO:0000313" key="5">
    <source>
        <dbReference type="Proteomes" id="UP000014760"/>
    </source>
</evidence>
<evidence type="ECO:0000313" key="3">
    <source>
        <dbReference type="EMBL" id="ELU17883.1"/>
    </source>
</evidence>
<dbReference type="Gene3D" id="2.170.140.10">
    <property type="entry name" value="Chitin binding domain"/>
    <property type="match status" value="1"/>
</dbReference>
<gene>
    <name evidence="3" type="ORF">CAPTEDRAFT_190819</name>
</gene>
<accession>R7VGB0</accession>
<dbReference type="InterPro" id="IPR036508">
    <property type="entry name" value="Chitin-bd_dom_sf"/>
</dbReference>
<protein>
    <recommendedName>
        <fullName evidence="2">Chitin-binding type-2 domain-containing protein</fullName>
    </recommendedName>
</protein>
<feature type="signal peptide" evidence="1">
    <location>
        <begin position="1"/>
        <end position="19"/>
    </location>
</feature>
<dbReference type="EMBL" id="AMQN01016617">
    <property type="status" value="NOT_ANNOTATED_CDS"/>
    <property type="molecule type" value="Genomic_DNA"/>
</dbReference>
<dbReference type="SUPFAM" id="SSF57625">
    <property type="entry name" value="Invertebrate chitin-binding proteins"/>
    <property type="match status" value="1"/>
</dbReference>
<dbReference type="InterPro" id="IPR002557">
    <property type="entry name" value="Chitin-bd_dom"/>
</dbReference>
<feature type="chain" id="PRO_5008789029" description="Chitin-binding type-2 domain-containing protein" evidence="1">
    <location>
        <begin position="20"/>
        <end position="293"/>
    </location>
</feature>
<evidence type="ECO:0000313" key="4">
    <source>
        <dbReference type="EnsemblMetazoa" id="CapteP190819"/>
    </source>
</evidence>
<dbReference type="EMBL" id="AMQN01016618">
    <property type="status" value="NOT_ANNOTATED_CDS"/>
    <property type="molecule type" value="Genomic_DNA"/>
</dbReference>
<evidence type="ECO:0000256" key="1">
    <source>
        <dbReference type="SAM" id="SignalP"/>
    </source>
</evidence>
<proteinExistence type="predicted"/>
<reference evidence="3 5" key="2">
    <citation type="journal article" date="2013" name="Nature">
        <title>Insights into bilaterian evolution from three spiralian genomes.</title>
        <authorList>
            <person name="Simakov O."/>
            <person name="Marletaz F."/>
            <person name="Cho S.J."/>
            <person name="Edsinger-Gonzales E."/>
            <person name="Havlak P."/>
            <person name="Hellsten U."/>
            <person name="Kuo D.H."/>
            <person name="Larsson T."/>
            <person name="Lv J."/>
            <person name="Arendt D."/>
            <person name="Savage R."/>
            <person name="Osoegawa K."/>
            <person name="de Jong P."/>
            <person name="Grimwood J."/>
            <person name="Chapman J.A."/>
            <person name="Shapiro H."/>
            <person name="Aerts A."/>
            <person name="Otillar R.P."/>
            <person name="Terry A.Y."/>
            <person name="Boore J.L."/>
            <person name="Grigoriev I.V."/>
            <person name="Lindberg D.R."/>
            <person name="Seaver E.C."/>
            <person name="Weisblat D.A."/>
            <person name="Putnam N.H."/>
            <person name="Rokhsar D.S."/>
        </authorList>
    </citation>
    <scope>NUCLEOTIDE SEQUENCE</scope>
    <source>
        <strain evidence="3 5">I ESC-2004</strain>
    </source>
</reference>
<dbReference type="HOGENOM" id="CLU_049998_0_0_1"/>